<feature type="domain" description="Tudor" evidence="1">
    <location>
        <begin position="512"/>
        <end position="570"/>
    </location>
</feature>
<dbReference type="InParanoid" id="E9GKH6"/>
<feature type="domain" description="Tudor" evidence="1">
    <location>
        <begin position="320"/>
        <end position="379"/>
    </location>
</feature>
<evidence type="ECO:0000313" key="3">
    <source>
        <dbReference type="Proteomes" id="UP000000305"/>
    </source>
</evidence>
<dbReference type="AlphaFoldDB" id="E9GKH6"/>
<reference evidence="2 3" key="1">
    <citation type="journal article" date="2011" name="Science">
        <title>The ecoresponsive genome of Daphnia pulex.</title>
        <authorList>
            <person name="Colbourne J.K."/>
            <person name="Pfrender M.E."/>
            <person name="Gilbert D."/>
            <person name="Thomas W.K."/>
            <person name="Tucker A."/>
            <person name="Oakley T.H."/>
            <person name="Tokishita S."/>
            <person name="Aerts A."/>
            <person name="Arnold G.J."/>
            <person name="Basu M.K."/>
            <person name="Bauer D.J."/>
            <person name="Caceres C.E."/>
            <person name="Carmel L."/>
            <person name="Casola C."/>
            <person name="Choi J.H."/>
            <person name="Detter J.C."/>
            <person name="Dong Q."/>
            <person name="Dusheyko S."/>
            <person name="Eads B.D."/>
            <person name="Frohlich T."/>
            <person name="Geiler-Samerotte K.A."/>
            <person name="Gerlach D."/>
            <person name="Hatcher P."/>
            <person name="Jogdeo S."/>
            <person name="Krijgsveld J."/>
            <person name="Kriventseva E.V."/>
            <person name="Kultz D."/>
            <person name="Laforsch C."/>
            <person name="Lindquist E."/>
            <person name="Lopez J."/>
            <person name="Manak J.R."/>
            <person name="Muller J."/>
            <person name="Pangilinan J."/>
            <person name="Patwardhan R.P."/>
            <person name="Pitluck S."/>
            <person name="Pritham E.J."/>
            <person name="Rechtsteiner A."/>
            <person name="Rho M."/>
            <person name="Rogozin I.B."/>
            <person name="Sakarya O."/>
            <person name="Salamov A."/>
            <person name="Schaack S."/>
            <person name="Shapiro H."/>
            <person name="Shiga Y."/>
            <person name="Skalitzky C."/>
            <person name="Smith Z."/>
            <person name="Souvorov A."/>
            <person name="Sung W."/>
            <person name="Tang Z."/>
            <person name="Tsuchiya D."/>
            <person name="Tu H."/>
            <person name="Vos H."/>
            <person name="Wang M."/>
            <person name="Wolf Y.I."/>
            <person name="Yamagata H."/>
            <person name="Yamada T."/>
            <person name="Ye Y."/>
            <person name="Shaw J.R."/>
            <person name="Andrews J."/>
            <person name="Crease T.J."/>
            <person name="Tang H."/>
            <person name="Lucas S.M."/>
            <person name="Robertson H.M."/>
            <person name="Bork P."/>
            <person name="Koonin E.V."/>
            <person name="Zdobnov E.M."/>
            <person name="Grigoriev I.V."/>
            <person name="Lynch M."/>
            <person name="Boore J.L."/>
        </authorList>
    </citation>
    <scope>NUCLEOTIDE SEQUENCE [LARGE SCALE GENOMIC DNA]</scope>
</reference>
<dbReference type="Gene3D" id="2.30.30.140">
    <property type="match status" value="2"/>
</dbReference>
<organism evidence="2 3">
    <name type="scientific">Daphnia pulex</name>
    <name type="common">Water flea</name>
    <dbReference type="NCBI Taxonomy" id="6669"/>
    <lineage>
        <taxon>Eukaryota</taxon>
        <taxon>Metazoa</taxon>
        <taxon>Ecdysozoa</taxon>
        <taxon>Arthropoda</taxon>
        <taxon>Crustacea</taxon>
        <taxon>Branchiopoda</taxon>
        <taxon>Diplostraca</taxon>
        <taxon>Cladocera</taxon>
        <taxon>Anomopoda</taxon>
        <taxon>Daphniidae</taxon>
        <taxon>Daphnia</taxon>
    </lineage>
</organism>
<proteinExistence type="predicted"/>
<dbReference type="PROSITE" id="PS50304">
    <property type="entry name" value="TUDOR"/>
    <property type="match status" value="2"/>
</dbReference>
<dbReference type="HOGENOM" id="CLU_414047_0_0_1"/>
<keyword evidence="3" id="KW-1185">Reference proteome</keyword>
<dbReference type="PhylomeDB" id="E9GKH6"/>
<dbReference type="InterPro" id="IPR050621">
    <property type="entry name" value="Tudor_domain_containing"/>
</dbReference>
<accession>E9GKH6</accession>
<dbReference type="OrthoDB" id="73691at2759"/>
<dbReference type="eggNOG" id="KOG2039">
    <property type="taxonomic scope" value="Eukaryota"/>
</dbReference>
<dbReference type="Pfam" id="PF00567">
    <property type="entry name" value="TUDOR"/>
    <property type="match status" value="2"/>
</dbReference>
<evidence type="ECO:0000259" key="1">
    <source>
        <dbReference type="PROSITE" id="PS50304"/>
    </source>
</evidence>
<dbReference type="PANTHER" id="PTHR22948">
    <property type="entry name" value="TUDOR DOMAIN CONTAINING PROTEIN"/>
    <property type="match status" value="1"/>
</dbReference>
<dbReference type="InterPro" id="IPR002999">
    <property type="entry name" value="Tudor"/>
</dbReference>
<dbReference type="PANTHER" id="PTHR22948:SF72">
    <property type="entry name" value="TUDOR DOMAIN-CONTAINING PROTEIN"/>
    <property type="match status" value="1"/>
</dbReference>
<gene>
    <name evidence="2" type="ORF">DAPPUDRAFT_244229</name>
</gene>
<dbReference type="OMA" id="VEDRIWE"/>
<evidence type="ECO:0000313" key="2">
    <source>
        <dbReference type="EMBL" id="EFX79993.1"/>
    </source>
</evidence>
<dbReference type="Gene3D" id="2.40.50.90">
    <property type="match status" value="1"/>
</dbReference>
<name>E9GKH6_DAPPU</name>
<dbReference type="GO" id="GO:0005737">
    <property type="term" value="C:cytoplasm"/>
    <property type="evidence" value="ECO:0007669"/>
    <property type="project" value="UniProtKB-ARBA"/>
</dbReference>
<dbReference type="SUPFAM" id="SSF63748">
    <property type="entry name" value="Tudor/PWWP/MBT"/>
    <property type="match status" value="2"/>
</dbReference>
<protein>
    <recommendedName>
        <fullName evidence="1">Tudor domain-containing protein</fullName>
    </recommendedName>
</protein>
<dbReference type="KEGG" id="dpx:DAPPUDRAFT_244229"/>
<dbReference type="EMBL" id="GL732549">
    <property type="protein sequence ID" value="EFX79993.1"/>
    <property type="molecule type" value="Genomic_DNA"/>
</dbReference>
<dbReference type="SMART" id="SM00333">
    <property type="entry name" value="TUDOR"/>
    <property type="match status" value="2"/>
</dbReference>
<dbReference type="Proteomes" id="UP000000305">
    <property type="component" value="Unassembled WGS sequence"/>
</dbReference>
<dbReference type="InterPro" id="IPR035437">
    <property type="entry name" value="SNase_OB-fold_sf"/>
</dbReference>
<sequence length="663" mass="75435">MDSSSHLRAQPILKMVASNMLFNVTYIDDSVRGHQESCLYFWGSTKDRIWNLEMDLHLEKLKSQLEKQDPPMNPGDLDSEDILCAYIDFRWHRVRKSADQELKLKNSGRLEVFCVDSRKTHRVHLNCIRTLDIGDIAGCEPKELCAAWSIRDCPPLAEKFVLVDVIAKFDNTTLTRQWSDLAKQFFKANVEDRIWEAIPVAMYGEHQGVRLIDSNNRLLADQLIEEKFGGPAAFEHCEGELLFHPAAVLSNSPRNVFFTSPFGLPIQGQPTPGKKQIKVVYVDESSSFYLHFVDSGNSLVKFGSTLHSFYSEESRPFIKDPRVGVACVTRYDQDGIWYREQILKIYDHLRAIVLFFDYGNKQLVPIGQIKSIEAEFIQLPSFAYHCRLGGVASFRVWTQEEVREFESRTRDKVLSATFTNPDPVGKYPVRLVEDTATGAIVFNEEFAAPRYKSRSVPDKPISVVIACYPVVSFKDGNLYFHIAPVDDSHQEKLEKLDRFDGALSPNDLHEDLPRPGTPCVARFDEDGCYYRSQILSIVDDITNILFVDYGNQQKTPLSRLKQITPGYMELPPVVSDCGEVFEVDLTVSKIGDAAQFLIKNDVLEQSAASIVAESLYSWIESFNMRTQDVVKYLEQWIAVSVHVDPATYSLVLLCPISLAYNHY</sequence>